<sequence length="98" mass="11304">MVAGDKNNGQLPLQMRRLVLTGLFITRLKKKRKGKERQELQTMVVNQEEQEMPTEQEVLLVKPLAQLSPLKEVRQSLILKKKSKIHHRTQSSNSESSD</sequence>
<proteinExistence type="predicted"/>
<organism evidence="1 2">
    <name type="scientific">Oryza meyeriana var. granulata</name>
    <dbReference type="NCBI Taxonomy" id="110450"/>
    <lineage>
        <taxon>Eukaryota</taxon>
        <taxon>Viridiplantae</taxon>
        <taxon>Streptophyta</taxon>
        <taxon>Embryophyta</taxon>
        <taxon>Tracheophyta</taxon>
        <taxon>Spermatophyta</taxon>
        <taxon>Magnoliopsida</taxon>
        <taxon>Liliopsida</taxon>
        <taxon>Poales</taxon>
        <taxon>Poaceae</taxon>
        <taxon>BOP clade</taxon>
        <taxon>Oryzoideae</taxon>
        <taxon>Oryzeae</taxon>
        <taxon>Oryzinae</taxon>
        <taxon>Oryza</taxon>
        <taxon>Oryza meyeriana</taxon>
    </lineage>
</organism>
<evidence type="ECO:0000313" key="2">
    <source>
        <dbReference type="Proteomes" id="UP000479710"/>
    </source>
</evidence>
<protein>
    <submittedName>
        <fullName evidence="1">Uncharacterized protein</fullName>
    </submittedName>
</protein>
<accession>A0A6G1EYN7</accession>
<dbReference type="AlphaFoldDB" id="A0A6G1EYN7"/>
<reference evidence="1 2" key="1">
    <citation type="submission" date="2019-11" db="EMBL/GenBank/DDBJ databases">
        <title>Whole genome sequence of Oryza granulata.</title>
        <authorList>
            <person name="Li W."/>
        </authorList>
    </citation>
    <scope>NUCLEOTIDE SEQUENCE [LARGE SCALE GENOMIC DNA]</scope>
    <source>
        <strain evidence="2">cv. Menghai</strain>
        <tissue evidence="1">Leaf</tissue>
    </source>
</reference>
<comment type="caution">
    <text evidence="1">The sequence shown here is derived from an EMBL/GenBank/DDBJ whole genome shotgun (WGS) entry which is preliminary data.</text>
</comment>
<gene>
    <name evidence="1" type="ORF">E2562_023047</name>
</gene>
<name>A0A6G1EYN7_9ORYZ</name>
<dbReference type="EMBL" id="SPHZ02000002">
    <property type="protein sequence ID" value="KAF0929699.1"/>
    <property type="molecule type" value="Genomic_DNA"/>
</dbReference>
<dbReference type="Proteomes" id="UP000479710">
    <property type="component" value="Unassembled WGS sequence"/>
</dbReference>
<keyword evidence="2" id="KW-1185">Reference proteome</keyword>
<evidence type="ECO:0000313" key="1">
    <source>
        <dbReference type="EMBL" id="KAF0929699.1"/>
    </source>
</evidence>